<evidence type="ECO:0000313" key="2">
    <source>
        <dbReference type="RefSeq" id="XP_026679558.1"/>
    </source>
</evidence>
<dbReference type="PANTHER" id="PTHR46540">
    <property type="entry name" value="TETRATRICOPEPTIDE REPEAT PROTEIN 12"/>
    <property type="match status" value="1"/>
</dbReference>
<dbReference type="Proteomes" id="UP000079169">
    <property type="component" value="Unplaced"/>
</dbReference>
<dbReference type="GO" id="GO:0007288">
    <property type="term" value="P:sperm axoneme assembly"/>
    <property type="evidence" value="ECO:0007669"/>
    <property type="project" value="TreeGrafter"/>
</dbReference>
<protein>
    <submittedName>
        <fullName evidence="2">Uncharacterized protein LOC103509412</fullName>
    </submittedName>
</protein>
<evidence type="ECO:0000313" key="1">
    <source>
        <dbReference type="Proteomes" id="UP000079169"/>
    </source>
</evidence>
<accession>A0A3Q0IXZ9</accession>
<dbReference type="GeneID" id="103509412"/>
<dbReference type="PANTHER" id="PTHR46540:SF1">
    <property type="entry name" value="TETRATRICOPEPTIDE REPEAT PROTEIN 12"/>
    <property type="match status" value="1"/>
</dbReference>
<dbReference type="KEGG" id="dci:103509412"/>
<proteinExistence type="predicted"/>
<keyword evidence="1" id="KW-1185">Reference proteome</keyword>
<dbReference type="GO" id="GO:0005813">
    <property type="term" value="C:centrosome"/>
    <property type="evidence" value="ECO:0007669"/>
    <property type="project" value="TreeGrafter"/>
</dbReference>
<gene>
    <name evidence="2" type="primary">LOC103509412</name>
</gene>
<dbReference type="GO" id="GO:0005737">
    <property type="term" value="C:cytoplasm"/>
    <property type="evidence" value="ECO:0007669"/>
    <property type="project" value="TreeGrafter"/>
</dbReference>
<organism evidence="1 2">
    <name type="scientific">Diaphorina citri</name>
    <name type="common">Asian citrus psyllid</name>
    <dbReference type="NCBI Taxonomy" id="121845"/>
    <lineage>
        <taxon>Eukaryota</taxon>
        <taxon>Metazoa</taxon>
        <taxon>Ecdysozoa</taxon>
        <taxon>Arthropoda</taxon>
        <taxon>Hexapoda</taxon>
        <taxon>Insecta</taxon>
        <taxon>Pterygota</taxon>
        <taxon>Neoptera</taxon>
        <taxon>Paraneoptera</taxon>
        <taxon>Hemiptera</taxon>
        <taxon>Sternorrhyncha</taxon>
        <taxon>Psylloidea</taxon>
        <taxon>Psyllidae</taxon>
        <taxon>Diaphorininae</taxon>
        <taxon>Diaphorina</taxon>
    </lineage>
</organism>
<dbReference type="AlphaFoldDB" id="A0A3Q0IXZ9"/>
<name>A0A3Q0IXZ9_DIACI</name>
<dbReference type="GO" id="GO:0070286">
    <property type="term" value="P:axonemal dynein complex assembly"/>
    <property type="evidence" value="ECO:0007669"/>
    <property type="project" value="TreeGrafter"/>
</dbReference>
<dbReference type="InterPro" id="IPR043195">
    <property type="entry name" value="TTC12"/>
</dbReference>
<dbReference type="PaxDb" id="121845-A0A3Q0IXZ9"/>
<dbReference type="RefSeq" id="XP_026679558.1">
    <property type="nucleotide sequence ID" value="XM_026823757.1"/>
</dbReference>
<reference evidence="2" key="1">
    <citation type="submission" date="2025-08" db="UniProtKB">
        <authorList>
            <consortium name="RefSeq"/>
        </authorList>
    </citation>
    <scope>IDENTIFICATION</scope>
</reference>
<sequence length="255" mass="29548">MALPEEQAEQYYENYKSKSYKDEEFEQFEKKVDNISRLIANFSNKDKNIAAAAMREAKLLLEDNQHEDKEARVTHELVSKNTDKLVMDKEKEGIQENVKKEDKELALESANNVSSNTASAGDDVDESKIRVKKNKTVINQKAFDKFYEAEQQDTLSQDDFMRSVEIDAQRRFEERKARQDIADHFKANGNKAFQSGQYEAALVQYDKLFLTSNVTISDFNMGYSMTGSLERGSKRDNSFQTTHFAVIKRRDFEKR</sequence>